<evidence type="ECO:0000256" key="5">
    <source>
        <dbReference type="ARBA" id="ARBA00022692"/>
    </source>
</evidence>
<comment type="pathway">
    <text evidence="2">Protein modification; protein glycosylation.</text>
</comment>
<evidence type="ECO:0000256" key="2">
    <source>
        <dbReference type="ARBA" id="ARBA00004922"/>
    </source>
</evidence>
<evidence type="ECO:0000256" key="9">
    <source>
        <dbReference type="ARBA" id="ARBA00023136"/>
    </source>
</evidence>
<gene>
    <name evidence="10" type="ORF">Amon01_000069300</name>
</gene>
<dbReference type="GO" id="GO:0000139">
    <property type="term" value="C:Golgi membrane"/>
    <property type="evidence" value="ECO:0007669"/>
    <property type="project" value="UniProtKB-SubCell"/>
</dbReference>
<dbReference type="GO" id="GO:0046354">
    <property type="term" value="P:mannan biosynthetic process"/>
    <property type="evidence" value="ECO:0007669"/>
    <property type="project" value="TreeGrafter"/>
</dbReference>
<dbReference type="Pfam" id="PF11051">
    <property type="entry name" value="Mannosyl_trans3"/>
    <property type="match status" value="1"/>
</dbReference>
<dbReference type="PANTHER" id="PTHR31646">
    <property type="entry name" value="ALPHA-1,2-MANNOSYLTRANSFERASE MNN2"/>
    <property type="match status" value="1"/>
</dbReference>
<evidence type="ECO:0000256" key="1">
    <source>
        <dbReference type="ARBA" id="ARBA00004323"/>
    </source>
</evidence>
<keyword evidence="4" id="KW-0808">Transferase</keyword>
<reference evidence="10" key="1">
    <citation type="submission" date="2023-04" db="EMBL/GenBank/DDBJ databases">
        <title>Ambrosiozyma monospora NBRC 1965.</title>
        <authorList>
            <person name="Ichikawa N."/>
            <person name="Sato H."/>
            <person name="Tonouchi N."/>
        </authorList>
    </citation>
    <scope>NUCLEOTIDE SEQUENCE</scope>
    <source>
        <strain evidence="10">NBRC 1965</strain>
    </source>
</reference>
<dbReference type="SUPFAM" id="SSF53448">
    <property type="entry name" value="Nucleotide-diphospho-sugar transferases"/>
    <property type="match status" value="1"/>
</dbReference>
<dbReference type="InterPro" id="IPR029044">
    <property type="entry name" value="Nucleotide-diphossugar_trans"/>
</dbReference>
<dbReference type="PANTHER" id="PTHR31646:SF1">
    <property type="entry name" value="ALPHA-1,2-MANNOSYLTRANSFERASE MNN2"/>
    <property type="match status" value="1"/>
</dbReference>
<evidence type="ECO:0000256" key="6">
    <source>
        <dbReference type="ARBA" id="ARBA00022968"/>
    </source>
</evidence>
<dbReference type="OrthoDB" id="4484309at2759"/>
<name>A0A9W6YT49_AMBMO</name>
<evidence type="ECO:0000256" key="3">
    <source>
        <dbReference type="ARBA" id="ARBA00009105"/>
    </source>
</evidence>
<keyword evidence="7" id="KW-1133">Transmembrane helix</keyword>
<proteinExistence type="inferred from homology"/>
<accession>A0A9W6YT49</accession>
<dbReference type="Proteomes" id="UP001165063">
    <property type="component" value="Unassembled WGS sequence"/>
</dbReference>
<comment type="caution">
    <text evidence="10">The sequence shown here is derived from an EMBL/GenBank/DDBJ whole genome shotgun (WGS) entry which is preliminary data.</text>
</comment>
<protein>
    <submittedName>
        <fullName evidence="10">Unnamed protein product</fullName>
    </submittedName>
</protein>
<evidence type="ECO:0000313" key="10">
    <source>
        <dbReference type="EMBL" id="GMG19736.1"/>
    </source>
</evidence>
<organism evidence="10 11">
    <name type="scientific">Ambrosiozyma monospora</name>
    <name type="common">Yeast</name>
    <name type="synonym">Endomycopsis monosporus</name>
    <dbReference type="NCBI Taxonomy" id="43982"/>
    <lineage>
        <taxon>Eukaryota</taxon>
        <taxon>Fungi</taxon>
        <taxon>Dikarya</taxon>
        <taxon>Ascomycota</taxon>
        <taxon>Saccharomycotina</taxon>
        <taxon>Pichiomycetes</taxon>
        <taxon>Pichiales</taxon>
        <taxon>Pichiaceae</taxon>
        <taxon>Ambrosiozyma</taxon>
    </lineage>
</organism>
<comment type="similarity">
    <text evidence="3">Belongs to the MNN1/MNT family.</text>
</comment>
<keyword evidence="5" id="KW-0812">Transmembrane</keyword>
<keyword evidence="8" id="KW-0333">Golgi apparatus</keyword>
<evidence type="ECO:0000313" key="11">
    <source>
        <dbReference type="Proteomes" id="UP001165063"/>
    </source>
</evidence>
<keyword evidence="9" id="KW-0472">Membrane</keyword>
<evidence type="ECO:0000256" key="7">
    <source>
        <dbReference type="ARBA" id="ARBA00022989"/>
    </source>
</evidence>
<evidence type="ECO:0000256" key="4">
    <source>
        <dbReference type="ARBA" id="ARBA00022679"/>
    </source>
</evidence>
<comment type="subcellular location">
    <subcellularLocation>
        <location evidence="1">Golgi apparatus membrane</location>
        <topology evidence="1">Single-pass type II membrane protein</topology>
    </subcellularLocation>
</comment>
<evidence type="ECO:0000256" key="8">
    <source>
        <dbReference type="ARBA" id="ARBA00023034"/>
    </source>
</evidence>
<dbReference type="EMBL" id="BSXU01000194">
    <property type="protein sequence ID" value="GMG19736.1"/>
    <property type="molecule type" value="Genomic_DNA"/>
</dbReference>
<keyword evidence="11" id="KW-1185">Reference proteome</keyword>
<dbReference type="GO" id="GO:0000026">
    <property type="term" value="F:alpha-1,2-mannosyltransferase activity"/>
    <property type="evidence" value="ECO:0007669"/>
    <property type="project" value="TreeGrafter"/>
</dbReference>
<sequence length="590" mass="68166">MVSLTKYYRFYRTRFQIYFRNHKNRVLGITAATLLFLFLFSSIFSSSSKKNSIRSNYTSWLKDLSLSSNYNSTSSNAEKGGVISDSLSKESIHINRVNYFKTIFQTFEQFQPQHKLAEFTFDGNAFNQDTQLTSDFLNQIGRFSPDFISDLKQAHSQFIKNIPEFKPELLNYHGDGVVFLGGGDTTWLSLIATRMFRKMGGSLPVEVLLPTYADYLKDREICDTYLPQQNARCLVVTEQLGIARGKEEELFYEEFAISDVTMQKSLAILTSTFENAIVLTGDSILVKPLDDNFFISEPFTTYGLINWQDFNKRYTSPLFYQVADKKVEGVRVRDGPFELPLSRQVSSRKADQLFPLHDRKGTIPDNTSDGGLMVINKVKHWKTLLLATYYNLNGNACFYQLLTQSANSAEKETFAAAATVLDIPFYNVKTNVEANGFWYNNEYRGVGMLQFDPIVDNYAVLEFMDKYKDESPEFLTDANFKNFISDSSEKKSAMFFRVNFPRLLPIELISEKFIVKENGDRIRMFSDAKYFSSDLENSIWRVMNDYICHFELKCSYLKRHFKDERKSKASREKFCSEGMKQHLLWLTGGR</sequence>
<dbReference type="AlphaFoldDB" id="A0A9W6YT49"/>
<keyword evidence="6" id="KW-0735">Signal-anchor</keyword>
<dbReference type="InterPro" id="IPR022751">
    <property type="entry name" value="Alpha_mannosyltransferase"/>
</dbReference>